<evidence type="ECO:0008006" key="4">
    <source>
        <dbReference type="Google" id="ProtNLM"/>
    </source>
</evidence>
<keyword evidence="3" id="KW-1185">Reference proteome</keyword>
<proteinExistence type="predicted"/>
<organism evidence="2 3">
    <name type="scientific">Novosphingobium panipatense</name>
    <dbReference type="NCBI Taxonomy" id="428991"/>
    <lineage>
        <taxon>Bacteria</taxon>
        <taxon>Pseudomonadati</taxon>
        <taxon>Pseudomonadota</taxon>
        <taxon>Alphaproteobacteria</taxon>
        <taxon>Sphingomonadales</taxon>
        <taxon>Sphingomonadaceae</taxon>
        <taxon>Novosphingobium</taxon>
    </lineage>
</organism>
<name>A0ABY1QXM0_9SPHN</name>
<dbReference type="Proteomes" id="UP001157910">
    <property type="component" value="Unassembled WGS sequence"/>
</dbReference>
<evidence type="ECO:0000256" key="1">
    <source>
        <dbReference type="SAM" id="MobiDB-lite"/>
    </source>
</evidence>
<feature type="region of interest" description="Disordered" evidence="1">
    <location>
        <begin position="68"/>
        <end position="89"/>
    </location>
</feature>
<gene>
    <name evidence="2" type="ORF">SAMN06296065_1212</name>
</gene>
<sequence length="126" mass="13898">MGLAIGFGNDLDGAARWRLVRWSKSAPQFVVCWRVRRYTMKATVAMQGGSAASLLQIVRDRLIRLDARGPDGLPDGKAPSKRSSLDDAQRGALAEMVERGPIPAIHRMVRWQLIDPVHSSTTSSRC</sequence>
<evidence type="ECO:0000313" key="3">
    <source>
        <dbReference type="Proteomes" id="UP001157910"/>
    </source>
</evidence>
<dbReference type="EMBL" id="FXUI01000021">
    <property type="protein sequence ID" value="SMP82030.1"/>
    <property type="molecule type" value="Genomic_DNA"/>
</dbReference>
<protein>
    <recommendedName>
        <fullName evidence="4">Transposase</fullName>
    </recommendedName>
</protein>
<accession>A0ABY1QXM0</accession>
<reference evidence="2 3" key="1">
    <citation type="submission" date="2017-05" db="EMBL/GenBank/DDBJ databases">
        <authorList>
            <person name="Varghese N."/>
            <person name="Submissions S."/>
        </authorList>
    </citation>
    <scope>NUCLEOTIDE SEQUENCE [LARGE SCALE GENOMIC DNA]</scope>
    <source>
        <strain evidence="2 3">SM16</strain>
    </source>
</reference>
<comment type="caution">
    <text evidence="2">The sequence shown here is derived from an EMBL/GenBank/DDBJ whole genome shotgun (WGS) entry which is preliminary data.</text>
</comment>
<evidence type="ECO:0000313" key="2">
    <source>
        <dbReference type="EMBL" id="SMP82030.1"/>
    </source>
</evidence>